<dbReference type="AlphaFoldDB" id="A0A8J7K7M3"/>
<gene>
    <name evidence="1" type="ORF">INR99_02920</name>
</gene>
<evidence type="ECO:0000313" key="2">
    <source>
        <dbReference type="Proteomes" id="UP000604481"/>
    </source>
</evidence>
<name>A0A8J7K7M3_9NEIS</name>
<dbReference type="EMBL" id="JADFUA010000001">
    <property type="protein sequence ID" value="MBE9608293.1"/>
    <property type="molecule type" value="Genomic_DNA"/>
</dbReference>
<dbReference type="Proteomes" id="UP000604481">
    <property type="component" value="Unassembled WGS sequence"/>
</dbReference>
<protein>
    <submittedName>
        <fullName evidence="1">Uncharacterized protein</fullName>
    </submittedName>
</protein>
<dbReference type="RefSeq" id="WP_194114786.1">
    <property type="nucleotide sequence ID" value="NZ_JADFUA010000001.1"/>
</dbReference>
<evidence type="ECO:0000313" key="1">
    <source>
        <dbReference type="EMBL" id="MBE9608293.1"/>
    </source>
</evidence>
<comment type="caution">
    <text evidence="1">The sequence shown here is derived from an EMBL/GenBank/DDBJ whole genome shotgun (WGS) entry which is preliminary data.</text>
</comment>
<reference evidence="1 2" key="1">
    <citation type="submission" date="2020-10" db="EMBL/GenBank/DDBJ databases">
        <title>The genome sequence of Chitinilyticum litopenaei 4Y14.</title>
        <authorList>
            <person name="Liu Y."/>
        </authorList>
    </citation>
    <scope>NUCLEOTIDE SEQUENCE [LARGE SCALE GENOMIC DNA]</scope>
    <source>
        <strain evidence="1 2">4Y14</strain>
    </source>
</reference>
<organism evidence="1 2">
    <name type="scientific">Chitinilyticum piscinae</name>
    <dbReference type="NCBI Taxonomy" id="2866724"/>
    <lineage>
        <taxon>Bacteria</taxon>
        <taxon>Pseudomonadati</taxon>
        <taxon>Pseudomonadota</taxon>
        <taxon>Betaproteobacteria</taxon>
        <taxon>Neisseriales</taxon>
        <taxon>Chitinibacteraceae</taxon>
        <taxon>Chitinilyticum</taxon>
    </lineage>
</organism>
<sequence>MTLPHAKGVSAAVPAEAYQPRDVVNAPAVKAAIAARSAARGDDAEITAWLLNHFYRWSIGCFDGVLALADAGQYRQLCGDADCPPWLLKKWQQGEAVYFLDPEHILLVERERQLCEFLLARRGTRLEHKLQRISCMQALALWEEEHLRMQKRRNKGWVPSSGLALRQVWRGETGTFFEFDAQSPHLREEMAYESFHMQHCLGQFQDRKRLRGGYGEQYASAAAAGKLRLFTLRSAGNTPHVTISVDCSKGTLTLDQLKGKQNRPPIHRYQADVLALLGLLGITPQMHHDCEAMGIVPAGPADARSGWETVFASADETLRFNVLSRHPGLLAQQAQAPLALQWLALTARPFDPPEQAALAATPQLAAALLDAEAGTAGLPAEWQDWLHGRGQPLQIDGIVLPALAGWREV</sequence>
<accession>A0A8J7K7M3</accession>
<keyword evidence="2" id="KW-1185">Reference proteome</keyword>
<proteinExistence type="predicted"/>